<reference evidence="3 4" key="1">
    <citation type="journal article" date="2019" name="Int. J. Syst. Evol. Microbiol.">
        <title>Anaerobacillus alkaliphilus sp. nov., a novel alkaliphilic and moderately halophilic bacterium.</title>
        <authorList>
            <person name="Borsodi A.K."/>
            <person name="Aszalos J.M."/>
            <person name="Bihari P."/>
            <person name="Nagy I."/>
            <person name="Schumann P."/>
            <person name="Sproer C."/>
            <person name="Kovacs A.L."/>
            <person name="Boka K."/>
            <person name="Dobosy P."/>
            <person name="Ovari M."/>
            <person name="Szili-Kovacs T."/>
            <person name="Toth E."/>
        </authorList>
    </citation>
    <scope>NUCLEOTIDE SEQUENCE [LARGE SCALE GENOMIC DNA]</scope>
    <source>
        <strain evidence="3 4">B16-10</strain>
    </source>
</reference>
<evidence type="ECO:0000313" key="3">
    <source>
        <dbReference type="EMBL" id="RXJ04485.1"/>
    </source>
</evidence>
<sequence length="146" mass="16826">MKPTLRAEAIIWDKAKRLVLVQCDRDESFYRLPGGSVEFLETAAEAIKRELVEEYNISSTVEKLAIVNESIVEVDGEQIHQCTLIHWCTITDGDKVYIHNEDPNIILVWRTIEQLQQTPTYPEGIVDVFTSDTTHISHLVVRKKYQ</sequence>
<proteinExistence type="predicted"/>
<dbReference type="InterPro" id="IPR000086">
    <property type="entry name" value="NUDIX_hydrolase_dom"/>
</dbReference>
<dbReference type="EMBL" id="QOUX01000001">
    <property type="protein sequence ID" value="RXJ04485.1"/>
    <property type="molecule type" value="Genomic_DNA"/>
</dbReference>
<dbReference type="Proteomes" id="UP000290649">
    <property type="component" value="Unassembled WGS sequence"/>
</dbReference>
<feature type="domain" description="Nudix hydrolase" evidence="2">
    <location>
        <begin position="6"/>
        <end position="119"/>
    </location>
</feature>
<dbReference type="InterPro" id="IPR020084">
    <property type="entry name" value="NUDIX_hydrolase_CS"/>
</dbReference>
<name>A0A4V1LGZ8_9BACI</name>
<dbReference type="Gene3D" id="3.90.79.10">
    <property type="entry name" value="Nucleoside Triphosphate Pyrophosphohydrolase"/>
    <property type="match status" value="1"/>
</dbReference>
<dbReference type="PANTHER" id="PTHR43736">
    <property type="entry name" value="ADP-RIBOSE PYROPHOSPHATASE"/>
    <property type="match status" value="1"/>
</dbReference>
<accession>A0A4V1LGZ8</accession>
<evidence type="ECO:0000256" key="1">
    <source>
        <dbReference type="ARBA" id="ARBA00022801"/>
    </source>
</evidence>
<dbReference type="SUPFAM" id="SSF55811">
    <property type="entry name" value="Nudix"/>
    <property type="match status" value="1"/>
</dbReference>
<dbReference type="PROSITE" id="PS00893">
    <property type="entry name" value="NUDIX_BOX"/>
    <property type="match status" value="1"/>
</dbReference>
<dbReference type="Pfam" id="PF00293">
    <property type="entry name" value="NUDIX"/>
    <property type="match status" value="1"/>
</dbReference>
<dbReference type="InterPro" id="IPR015797">
    <property type="entry name" value="NUDIX_hydrolase-like_dom_sf"/>
</dbReference>
<protein>
    <submittedName>
        <fullName evidence="3">NUDIX domain-containing protein</fullName>
    </submittedName>
</protein>
<dbReference type="OrthoDB" id="9810648at2"/>
<evidence type="ECO:0000259" key="2">
    <source>
        <dbReference type="Pfam" id="PF00293"/>
    </source>
</evidence>
<gene>
    <name evidence="3" type="ORF">DS745_03635</name>
</gene>
<dbReference type="PANTHER" id="PTHR43736:SF2">
    <property type="entry name" value="MUTT_NUDIX FAMILY PROTEIN"/>
    <property type="match status" value="1"/>
</dbReference>
<dbReference type="GO" id="GO:0016787">
    <property type="term" value="F:hydrolase activity"/>
    <property type="evidence" value="ECO:0007669"/>
    <property type="project" value="UniProtKB-KW"/>
</dbReference>
<keyword evidence="1" id="KW-0378">Hydrolase</keyword>
<comment type="caution">
    <text evidence="3">The sequence shown here is derived from an EMBL/GenBank/DDBJ whole genome shotgun (WGS) entry which is preliminary data.</text>
</comment>
<dbReference type="AlphaFoldDB" id="A0A4V1LGZ8"/>
<evidence type="ECO:0000313" key="4">
    <source>
        <dbReference type="Proteomes" id="UP000290649"/>
    </source>
</evidence>
<keyword evidence="4" id="KW-1185">Reference proteome</keyword>
<organism evidence="3 4">
    <name type="scientific">Anaerobacillus alkaliphilus</name>
    <dbReference type="NCBI Taxonomy" id="1548597"/>
    <lineage>
        <taxon>Bacteria</taxon>
        <taxon>Bacillati</taxon>
        <taxon>Bacillota</taxon>
        <taxon>Bacilli</taxon>
        <taxon>Bacillales</taxon>
        <taxon>Bacillaceae</taxon>
        <taxon>Anaerobacillus</taxon>
    </lineage>
</organism>
<dbReference type="RefSeq" id="WP_129076827.1">
    <property type="nucleotide sequence ID" value="NZ_QOUX01000001.1"/>
</dbReference>